<dbReference type="AlphaFoldDB" id="A0A6A3FVE3"/>
<name>A0A6A3FVE3_9STRA</name>
<dbReference type="EMBL" id="QXFX01000038">
    <property type="protein sequence ID" value="KAE9136873.1"/>
    <property type="molecule type" value="Genomic_DNA"/>
</dbReference>
<gene>
    <name evidence="13" type="ORF">PF001_g1780</name>
    <name evidence="12" type="ORF">PF002_g11039</name>
    <name evidence="11" type="ORF">PF005_g15545</name>
    <name evidence="8" type="ORF">PF009_g2025</name>
    <name evidence="10" type="ORF">PF010_g1504</name>
    <name evidence="9" type="ORF">PF011_g1306</name>
</gene>
<evidence type="ECO:0000256" key="5">
    <source>
        <dbReference type="ARBA" id="ARBA00022840"/>
    </source>
</evidence>
<keyword evidence="3 6" id="KW-0547">Nucleotide-binding</keyword>
<feature type="binding site" evidence="6">
    <location>
        <position position="65"/>
    </location>
    <ligand>
        <name>ATP</name>
        <dbReference type="ChEBI" id="CHEBI:30616"/>
    </ligand>
</feature>
<evidence type="ECO:0000313" key="17">
    <source>
        <dbReference type="Proteomes" id="UP000440367"/>
    </source>
</evidence>
<evidence type="ECO:0000256" key="1">
    <source>
        <dbReference type="ARBA" id="ARBA00022527"/>
    </source>
</evidence>
<feature type="binding site" evidence="6">
    <location>
        <begin position="115"/>
        <end position="117"/>
    </location>
    <ligand>
        <name>ATP</name>
        <dbReference type="ChEBI" id="CHEBI:30616"/>
    </ligand>
</feature>
<evidence type="ECO:0000256" key="6">
    <source>
        <dbReference type="PIRSR" id="PIRSR630616-2"/>
    </source>
</evidence>
<evidence type="ECO:0000256" key="3">
    <source>
        <dbReference type="ARBA" id="ARBA00022741"/>
    </source>
</evidence>
<keyword evidence="15" id="KW-1185">Reference proteome</keyword>
<evidence type="ECO:0000259" key="7">
    <source>
        <dbReference type="PROSITE" id="PS50011"/>
    </source>
</evidence>
<evidence type="ECO:0000313" key="10">
    <source>
        <dbReference type="EMBL" id="KAE9136873.1"/>
    </source>
</evidence>
<evidence type="ECO:0000313" key="19">
    <source>
        <dbReference type="Proteomes" id="UP000488956"/>
    </source>
</evidence>
<dbReference type="Proteomes" id="UP000437068">
    <property type="component" value="Unassembled WGS sequence"/>
</dbReference>
<evidence type="ECO:0000313" key="13">
    <source>
        <dbReference type="EMBL" id="KAE9327714.1"/>
    </source>
</evidence>
<keyword evidence="2" id="KW-0808">Transferase</keyword>
<keyword evidence="5 6" id="KW-0067">ATP-binding</keyword>
<evidence type="ECO:0000256" key="4">
    <source>
        <dbReference type="ARBA" id="ARBA00022777"/>
    </source>
</evidence>
<feature type="non-terminal residue" evidence="8">
    <location>
        <position position="167"/>
    </location>
</feature>
<feature type="domain" description="Protein kinase" evidence="7">
    <location>
        <begin position="27"/>
        <end position="167"/>
    </location>
</feature>
<dbReference type="PROSITE" id="PS50011">
    <property type="entry name" value="PROTEIN_KINASE_DOM"/>
    <property type="match status" value="1"/>
</dbReference>
<dbReference type="InterPro" id="IPR030616">
    <property type="entry name" value="Aur-like"/>
</dbReference>
<reference evidence="14 15" key="1">
    <citation type="submission" date="2018-08" db="EMBL/GenBank/DDBJ databases">
        <title>Genomic investigation of the strawberry pathogen Phytophthora fragariae indicates pathogenicity is determined by transcriptional variation in three key races.</title>
        <authorList>
            <person name="Adams T.M."/>
            <person name="Armitage A.D."/>
            <person name="Sobczyk M.K."/>
            <person name="Bates H.J."/>
            <person name="Dunwell J.M."/>
            <person name="Nellist C.F."/>
            <person name="Harrison R.J."/>
        </authorList>
    </citation>
    <scope>NUCLEOTIDE SEQUENCE [LARGE SCALE GENOMIC DNA]</scope>
    <source>
        <strain evidence="13 16">A4</strain>
        <strain evidence="12 17">BC-1</strain>
        <strain evidence="11 15">NOV-27</strain>
        <strain evidence="8 14">NOV-9</strain>
        <strain evidence="10 19">ONT-3</strain>
        <strain evidence="9 18">SCRP245</strain>
    </source>
</reference>
<dbReference type="OrthoDB" id="68483at2759"/>
<organism evidence="8 14">
    <name type="scientific">Phytophthora fragariae</name>
    <dbReference type="NCBI Taxonomy" id="53985"/>
    <lineage>
        <taxon>Eukaryota</taxon>
        <taxon>Sar</taxon>
        <taxon>Stramenopiles</taxon>
        <taxon>Oomycota</taxon>
        <taxon>Peronosporomycetes</taxon>
        <taxon>Peronosporales</taxon>
        <taxon>Peronosporaceae</taxon>
        <taxon>Phytophthora</taxon>
    </lineage>
</organism>
<dbReference type="Proteomes" id="UP000488956">
    <property type="component" value="Unassembled WGS sequence"/>
</dbReference>
<accession>A0A6A3FVE3</accession>
<keyword evidence="1" id="KW-0723">Serine/threonine-protein kinase</keyword>
<evidence type="ECO:0000313" key="9">
    <source>
        <dbReference type="EMBL" id="KAE9028932.1"/>
    </source>
</evidence>
<dbReference type="SUPFAM" id="SSF56112">
    <property type="entry name" value="Protein kinase-like (PK-like)"/>
    <property type="match status" value="1"/>
</dbReference>
<dbReference type="GO" id="GO:0004674">
    <property type="term" value="F:protein serine/threonine kinase activity"/>
    <property type="evidence" value="ECO:0007669"/>
    <property type="project" value="UniProtKB-KW"/>
</dbReference>
<protein>
    <recommendedName>
        <fullName evidence="7">Protein kinase domain-containing protein</fullName>
    </recommendedName>
</protein>
<dbReference type="Proteomes" id="UP000429523">
    <property type="component" value="Unassembled WGS sequence"/>
</dbReference>
<sequence length="167" mass="18896">MWWLGPCASWSCVSDVAPASSSRKSDWVDLRPLSAGALSASQSQSPRPGLYTARHRVTQELAALKVLDRRLLRQRATRRRLRQEVRVLQLARGHQNLLQLHEAKAVGARVELAFELARGGEVMRRLRSERDASRVLQQAAHGLQFLHERGVVHGEVRPEHLLFSDDE</sequence>
<evidence type="ECO:0000313" key="14">
    <source>
        <dbReference type="Proteomes" id="UP000429523"/>
    </source>
</evidence>
<evidence type="ECO:0000313" key="15">
    <source>
        <dbReference type="Proteomes" id="UP000433483"/>
    </source>
</evidence>
<evidence type="ECO:0000313" key="16">
    <source>
        <dbReference type="Proteomes" id="UP000437068"/>
    </source>
</evidence>
<evidence type="ECO:0000313" key="12">
    <source>
        <dbReference type="EMBL" id="KAE9237147.1"/>
    </source>
</evidence>
<dbReference type="GO" id="GO:0005524">
    <property type="term" value="F:ATP binding"/>
    <property type="evidence" value="ECO:0007669"/>
    <property type="project" value="UniProtKB-KW"/>
</dbReference>
<dbReference type="EMBL" id="QXFW01000035">
    <property type="protein sequence ID" value="KAE9028932.1"/>
    <property type="molecule type" value="Genomic_DNA"/>
</dbReference>
<evidence type="ECO:0000313" key="18">
    <source>
        <dbReference type="Proteomes" id="UP000460718"/>
    </source>
</evidence>
<dbReference type="Proteomes" id="UP000440367">
    <property type="component" value="Unassembled WGS sequence"/>
</dbReference>
<dbReference type="EMBL" id="QXGF01000051">
    <property type="protein sequence ID" value="KAE8948386.1"/>
    <property type="molecule type" value="Genomic_DNA"/>
</dbReference>
<dbReference type="PANTHER" id="PTHR24350">
    <property type="entry name" value="SERINE/THREONINE-PROTEIN KINASE IAL-RELATED"/>
    <property type="match status" value="1"/>
</dbReference>
<dbReference type="EMBL" id="QXGE01000046">
    <property type="protein sequence ID" value="KAE9327714.1"/>
    <property type="molecule type" value="Genomic_DNA"/>
</dbReference>
<dbReference type="EMBL" id="QXGB01000970">
    <property type="protein sequence ID" value="KAE9199917.1"/>
    <property type="molecule type" value="Genomic_DNA"/>
</dbReference>
<dbReference type="InterPro" id="IPR011009">
    <property type="entry name" value="Kinase-like_dom_sf"/>
</dbReference>
<keyword evidence="4" id="KW-0418">Kinase</keyword>
<proteinExistence type="predicted"/>
<evidence type="ECO:0000313" key="8">
    <source>
        <dbReference type="EMBL" id="KAE8948386.1"/>
    </source>
</evidence>
<comment type="caution">
    <text evidence="8">The sequence shown here is derived from an EMBL/GenBank/DDBJ whole genome shotgun (WGS) entry which is preliminary data.</text>
</comment>
<dbReference type="Pfam" id="PF00069">
    <property type="entry name" value="Pkinase"/>
    <property type="match status" value="1"/>
</dbReference>
<dbReference type="InterPro" id="IPR000719">
    <property type="entry name" value="Prot_kinase_dom"/>
</dbReference>
<dbReference type="Gene3D" id="1.10.510.10">
    <property type="entry name" value="Transferase(Phosphotransferase) domain 1"/>
    <property type="match status" value="1"/>
</dbReference>
<dbReference type="Proteomes" id="UP000433483">
    <property type="component" value="Unassembled WGS sequence"/>
</dbReference>
<evidence type="ECO:0000256" key="2">
    <source>
        <dbReference type="ARBA" id="ARBA00022679"/>
    </source>
</evidence>
<dbReference type="EMBL" id="QXGD01000495">
    <property type="protein sequence ID" value="KAE9237147.1"/>
    <property type="molecule type" value="Genomic_DNA"/>
</dbReference>
<evidence type="ECO:0000313" key="11">
    <source>
        <dbReference type="EMBL" id="KAE9199917.1"/>
    </source>
</evidence>
<dbReference type="Proteomes" id="UP000460718">
    <property type="component" value="Unassembled WGS sequence"/>
</dbReference>
<dbReference type="Gene3D" id="3.30.200.20">
    <property type="entry name" value="Phosphorylase Kinase, domain 1"/>
    <property type="match status" value="1"/>
</dbReference>